<evidence type="ECO:0000256" key="1">
    <source>
        <dbReference type="ARBA" id="ARBA00004418"/>
    </source>
</evidence>
<dbReference type="PANTHER" id="PTHR30251">
    <property type="entry name" value="PILUS ASSEMBLY CHAPERONE"/>
    <property type="match status" value="1"/>
</dbReference>
<feature type="domain" description="Pili assembly chaperone C-terminal" evidence="8">
    <location>
        <begin position="167"/>
        <end position="221"/>
    </location>
</feature>
<reference evidence="9 10" key="1">
    <citation type="submission" date="2016-10" db="EMBL/GenBank/DDBJ databases">
        <authorList>
            <person name="de Groot N.N."/>
        </authorList>
    </citation>
    <scope>NUCLEOTIDE SEQUENCE [LARGE SCALE GENOMIC DNA]</scope>
    <source>
        <strain evidence="9 10">ATCC 29281</strain>
    </source>
</reference>
<dbReference type="InterPro" id="IPR008962">
    <property type="entry name" value="PapD-like_sf"/>
</dbReference>
<organism evidence="9 10">
    <name type="scientific">Lonsdalea quercina</name>
    <dbReference type="NCBI Taxonomy" id="71657"/>
    <lineage>
        <taxon>Bacteria</taxon>
        <taxon>Pseudomonadati</taxon>
        <taxon>Pseudomonadota</taxon>
        <taxon>Gammaproteobacteria</taxon>
        <taxon>Enterobacterales</taxon>
        <taxon>Pectobacteriaceae</taxon>
        <taxon>Lonsdalea</taxon>
    </lineage>
</organism>
<dbReference type="SUPFAM" id="SSF49354">
    <property type="entry name" value="PapD-like"/>
    <property type="match status" value="1"/>
</dbReference>
<comment type="similarity">
    <text evidence="2">Belongs to the periplasmic pilus chaperone family.</text>
</comment>
<evidence type="ECO:0000256" key="3">
    <source>
        <dbReference type="ARBA" id="ARBA00022729"/>
    </source>
</evidence>
<feature type="signal peptide" evidence="6">
    <location>
        <begin position="1"/>
        <end position="22"/>
    </location>
</feature>
<keyword evidence="3 6" id="KW-0732">Signal</keyword>
<dbReference type="Proteomes" id="UP000187280">
    <property type="component" value="Unassembled WGS sequence"/>
</dbReference>
<dbReference type="GeneID" id="97765133"/>
<dbReference type="InterPro" id="IPR036316">
    <property type="entry name" value="Pili_assmbl_chap_C_dom_sf"/>
</dbReference>
<dbReference type="InterPro" id="IPR016147">
    <property type="entry name" value="Pili_assmbl_chaperone_N"/>
</dbReference>
<dbReference type="STRING" id="71657.SAMN02982996_02265"/>
<dbReference type="PRINTS" id="PR00969">
    <property type="entry name" value="CHAPERONPILI"/>
</dbReference>
<evidence type="ECO:0000256" key="4">
    <source>
        <dbReference type="ARBA" id="ARBA00022764"/>
    </source>
</evidence>
<protein>
    <submittedName>
        <fullName evidence="9">P pilus assembly protein, chaperone PapD</fullName>
    </submittedName>
</protein>
<evidence type="ECO:0000313" key="10">
    <source>
        <dbReference type="Proteomes" id="UP000187280"/>
    </source>
</evidence>
<accession>A0A1H4DE20</accession>
<keyword evidence="4" id="KW-0574">Periplasm</keyword>
<dbReference type="AlphaFoldDB" id="A0A1H4DE20"/>
<proteinExistence type="inferred from homology"/>
<keyword evidence="10" id="KW-1185">Reference proteome</keyword>
<gene>
    <name evidence="9" type="ORF">SAMN02982996_02265</name>
</gene>
<name>A0A1H4DE20_9GAMM</name>
<evidence type="ECO:0000259" key="7">
    <source>
        <dbReference type="Pfam" id="PF00345"/>
    </source>
</evidence>
<dbReference type="Pfam" id="PF00345">
    <property type="entry name" value="PapD_N"/>
    <property type="match status" value="1"/>
</dbReference>
<dbReference type="GO" id="GO:0030288">
    <property type="term" value="C:outer membrane-bounded periplasmic space"/>
    <property type="evidence" value="ECO:0007669"/>
    <property type="project" value="InterPro"/>
</dbReference>
<evidence type="ECO:0000259" key="8">
    <source>
        <dbReference type="Pfam" id="PF02753"/>
    </source>
</evidence>
<dbReference type="RefSeq" id="WP_083351077.1">
    <property type="nucleotide sequence ID" value="NZ_FNQS01000007.1"/>
</dbReference>
<dbReference type="InterPro" id="IPR001829">
    <property type="entry name" value="Pili_assmbl_chaperone_bac"/>
</dbReference>
<evidence type="ECO:0000313" key="9">
    <source>
        <dbReference type="EMBL" id="SEA70746.1"/>
    </source>
</evidence>
<dbReference type="InterPro" id="IPR016148">
    <property type="entry name" value="Pili_assmbl_chaperone_C"/>
</dbReference>
<dbReference type="PANTHER" id="PTHR30251:SF0">
    <property type="entry name" value="FIMBRIAL CHAPERONE PROTEIN ELFD-RELATED"/>
    <property type="match status" value="1"/>
</dbReference>
<evidence type="ECO:0000256" key="5">
    <source>
        <dbReference type="ARBA" id="ARBA00023186"/>
    </source>
</evidence>
<feature type="chain" id="PRO_5010555142" evidence="6">
    <location>
        <begin position="23"/>
        <end position="229"/>
    </location>
</feature>
<dbReference type="InterPro" id="IPR013783">
    <property type="entry name" value="Ig-like_fold"/>
</dbReference>
<feature type="domain" description="Pili assembly chaperone N-terminal" evidence="7">
    <location>
        <begin position="24"/>
        <end position="143"/>
    </location>
</feature>
<dbReference type="Gene3D" id="2.60.40.10">
    <property type="entry name" value="Immunoglobulins"/>
    <property type="match status" value="2"/>
</dbReference>
<comment type="subcellular location">
    <subcellularLocation>
        <location evidence="1">Periplasm</location>
    </subcellularLocation>
</comment>
<dbReference type="EMBL" id="FNQS01000007">
    <property type="protein sequence ID" value="SEA70746.1"/>
    <property type="molecule type" value="Genomic_DNA"/>
</dbReference>
<evidence type="ECO:0000256" key="6">
    <source>
        <dbReference type="SAM" id="SignalP"/>
    </source>
</evidence>
<sequence length="229" mass="24699">MKCSIGCIGGACLLSASLVCHADGLTLGGTRLIYDAAKKEASLSLSNAGQSTPYLVQVWVSDMQRKTKNIPFIATPPLFKQALNGESAIRVVYTSLPALPEDRESVYLLNVRAIPAVEKKTDPKRLTIATQNIIKLIYRPKGLSAKEAGLAWQKLKVTPVSGGISFNNPTPYVVTLTGMSVNGKKIDRPGTIMPRASKIVPVNEHAVRHVTYSTINDFGGMTTAKEVNF</sequence>
<dbReference type="SUPFAM" id="SSF49584">
    <property type="entry name" value="Periplasmic chaperone C-domain"/>
    <property type="match status" value="1"/>
</dbReference>
<evidence type="ECO:0000256" key="2">
    <source>
        <dbReference type="ARBA" id="ARBA00007399"/>
    </source>
</evidence>
<dbReference type="GO" id="GO:0071555">
    <property type="term" value="P:cell wall organization"/>
    <property type="evidence" value="ECO:0007669"/>
    <property type="project" value="InterPro"/>
</dbReference>
<keyword evidence="5" id="KW-0143">Chaperone</keyword>
<dbReference type="Pfam" id="PF02753">
    <property type="entry name" value="PapD_C"/>
    <property type="match status" value="1"/>
</dbReference>
<dbReference type="InterPro" id="IPR050643">
    <property type="entry name" value="Periplasmic_pilus_chap"/>
</dbReference>